<keyword evidence="2" id="KW-0812">Transmembrane</keyword>
<evidence type="ECO:0000256" key="2">
    <source>
        <dbReference type="SAM" id="Phobius"/>
    </source>
</evidence>
<protein>
    <submittedName>
        <fullName evidence="4">ABC-type transporter Mla maintaining outer membrane lipid asymmetry, component MlaD</fullName>
    </submittedName>
</protein>
<feature type="transmembrane region" description="Helical" evidence="2">
    <location>
        <begin position="7"/>
        <end position="29"/>
    </location>
</feature>
<dbReference type="InterPro" id="IPR000727">
    <property type="entry name" value="T_SNARE_dom"/>
</dbReference>
<dbReference type="PANTHER" id="PTHR36698:SF2">
    <property type="entry name" value="MCE_MLAD DOMAIN-CONTAINING PROTEIN"/>
    <property type="match status" value="1"/>
</dbReference>
<feature type="domain" description="T-SNARE coiled-coil homology" evidence="3">
    <location>
        <begin position="582"/>
        <end position="644"/>
    </location>
</feature>
<dbReference type="Proteomes" id="UP000192656">
    <property type="component" value="Unassembled WGS sequence"/>
</dbReference>
<name>A0A1W2EWM9_9HYPH</name>
<dbReference type="InterPro" id="IPR003399">
    <property type="entry name" value="Mce/MlaD"/>
</dbReference>
<dbReference type="PROSITE" id="PS50192">
    <property type="entry name" value="T_SNARE"/>
    <property type="match status" value="1"/>
</dbReference>
<keyword evidence="2" id="KW-1133">Transmembrane helix</keyword>
<dbReference type="STRING" id="937218.SAMN06297251_1408"/>
<dbReference type="OrthoDB" id="9808689at2"/>
<evidence type="ECO:0000259" key="3">
    <source>
        <dbReference type="PROSITE" id="PS50192"/>
    </source>
</evidence>
<sequence>METKANYVRVGIFTIVALALAFGFVYWSIFSRQDQSNVTLLVRIEGSVTGLQQGSQVLFNGLPVGSVQSLRLDPNNPRVVIATTQVQPDIPIKESTQANIGFQGLTGNAFVELRGGDVNQENIIQEAQAQGAVPVITANPSDVTDILATARDISERANNILGQFESIVQAVGPSVRDSATNITEITRNVNQFTAGLAANSDDIDNFVANLSDLARSASTVAQALPGVISNVQAIVAAIDPADVGRTVENIAAASDNVREQSANLGNIVEAVQTAANGVGQIGDAIERNAAGIDDFLGNLGPLSETATRVASNLDTTVTSANRILGAVDEETVTNTLNGLSSTATNLSSISQTFSDARDTITDLLSGASSVVDDANQVSSTIAARSESIGTALDRLDPITIAAEQTATSLRETSDQARQVIAAVDPAQISQTVDNLSNTATNLSAVSDTVANQREAITTAITGATNAIQNINRLTTTVAGRTQEIDTALQRLDPITQSILQASNRLSTTVTKAGDFVDAIDTQQLNRAIDEVSRLATTVGSKSETITSIIDGVNTTVRTLDTALQGFSETRAQVDTLLASIDPGLVNTAVENISSATTNIASAADSVRDVGDIIGARKDDIDRILSNADVTSQRLAAASGQLDELITSANNLLDGSDSGRPLGTDLAEALRAVRDAAASIQTQVTPISANLQRFSGEGLRDLQNLIQTSTQAVNRIERAVTDFSNDPSQIIFGGDGANVKTYDGRTRR</sequence>
<comment type="similarity">
    <text evidence="1">Belongs to the methyl-accepting chemotaxis (MCP) protein family.</text>
</comment>
<dbReference type="Gene3D" id="1.10.287.950">
    <property type="entry name" value="Methyl-accepting chemotaxis protein"/>
    <property type="match status" value="1"/>
</dbReference>
<dbReference type="Pfam" id="PF02470">
    <property type="entry name" value="MlaD"/>
    <property type="match status" value="1"/>
</dbReference>
<dbReference type="SUPFAM" id="SSF58104">
    <property type="entry name" value="Methyl-accepting chemotaxis protein (MCP) signaling domain"/>
    <property type="match status" value="2"/>
</dbReference>
<keyword evidence="5" id="KW-1185">Reference proteome</keyword>
<organism evidence="4 5">
    <name type="scientific">Fulvimarina manganoxydans</name>
    <dbReference type="NCBI Taxonomy" id="937218"/>
    <lineage>
        <taxon>Bacteria</taxon>
        <taxon>Pseudomonadati</taxon>
        <taxon>Pseudomonadota</taxon>
        <taxon>Alphaproteobacteria</taxon>
        <taxon>Hyphomicrobiales</taxon>
        <taxon>Aurantimonadaceae</taxon>
        <taxon>Fulvimarina</taxon>
    </lineage>
</organism>
<accession>A0A1W2EWM9</accession>
<dbReference type="AlphaFoldDB" id="A0A1W2EWM9"/>
<gene>
    <name evidence="4" type="ORF">SAMN06297251_1408</name>
</gene>
<dbReference type="EMBL" id="FWXR01000040">
    <property type="protein sequence ID" value="SMD14103.1"/>
    <property type="molecule type" value="Genomic_DNA"/>
</dbReference>
<evidence type="ECO:0000313" key="5">
    <source>
        <dbReference type="Proteomes" id="UP000192656"/>
    </source>
</evidence>
<evidence type="ECO:0000313" key="4">
    <source>
        <dbReference type="EMBL" id="SMD14103.1"/>
    </source>
</evidence>
<dbReference type="RefSeq" id="WP_084413099.1">
    <property type="nucleotide sequence ID" value="NZ_FWXR01000040.1"/>
</dbReference>
<reference evidence="4 5" key="1">
    <citation type="submission" date="2017-04" db="EMBL/GenBank/DDBJ databases">
        <authorList>
            <person name="Afonso C.L."/>
            <person name="Miller P.J."/>
            <person name="Scott M.A."/>
            <person name="Spackman E."/>
            <person name="Goraichik I."/>
            <person name="Dimitrov K.M."/>
            <person name="Suarez D.L."/>
            <person name="Swayne D.E."/>
        </authorList>
    </citation>
    <scope>NUCLEOTIDE SEQUENCE [LARGE SCALE GENOMIC DNA]</scope>
    <source>
        <strain evidence="4 5">CGMCC 1.10972</strain>
    </source>
</reference>
<dbReference type="PANTHER" id="PTHR36698">
    <property type="entry name" value="BLL5892 PROTEIN"/>
    <property type="match status" value="1"/>
</dbReference>
<proteinExistence type="inferred from homology"/>
<evidence type="ECO:0000256" key="1">
    <source>
        <dbReference type="ARBA" id="ARBA00029447"/>
    </source>
</evidence>
<keyword evidence="2" id="KW-0472">Membrane</keyword>